<reference evidence="6 7" key="2">
    <citation type="submission" date="2020-08" db="EMBL/GenBank/DDBJ databases">
        <authorList>
            <person name="Partida-Martinez L."/>
            <person name="Huntemann M."/>
            <person name="Clum A."/>
            <person name="Wang J."/>
            <person name="Palaniappan K."/>
            <person name="Ritter S."/>
            <person name="Chen I.-M."/>
            <person name="Stamatis D."/>
            <person name="Reddy T."/>
            <person name="O'Malley R."/>
            <person name="Daum C."/>
            <person name="Shapiro N."/>
            <person name="Ivanova N."/>
            <person name="Kyrpides N."/>
            <person name="Woyke T."/>
        </authorList>
    </citation>
    <scope>NUCLEOTIDE SEQUENCE [LARGE SCALE GENOMIC DNA]</scope>
    <source>
        <strain evidence="6 7">RAS26</strain>
    </source>
</reference>
<comment type="catalytic activity">
    <reaction evidence="1">
        <text>alpha-D-glucose 6-phosphate = beta-D-glucose 6-phosphate</text>
        <dbReference type="Rhea" id="RHEA:16249"/>
        <dbReference type="ChEBI" id="CHEBI:58225"/>
        <dbReference type="ChEBI" id="CHEBI:58247"/>
        <dbReference type="EC" id="5.1.3.15"/>
    </reaction>
</comment>
<dbReference type="PANTHER" id="PTHR11122:SF13">
    <property type="entry name" value="GLUCOSE-6-PHOSPHATE 1-EPIMERASE"/>
    <property type="match status" value="1"/>
</dbReference>
<dbReference type="GO" id="GO:0047938">
    <property type="term" value="F:glucose-6-phosphate 1-epimerase activity"/>
    <property type="evidence" value="ECO:0007669"/>
    <property type="project" value="UniProtKB-UniRule"/>
</dbReference>
<evidence type="ECO:0000256" key="3">
    <source>
        <dbReference type="ARBA" id="ARBA00023235"/>
    </source>
</evidence>
<accession>A0A7W4UD42</accession>
<dbReference type="CDD" id="cd09020">
    <property type="entry name" value="D-hex-6-P-epi_like"/>
    <property type="match status" value="1"/>
</dbReference>
<dbReference type="InterPro" id="IPR011013">
    <property type="entry name" value="Gal_mutarotase_sf_dom"/>
</dbReference>
<organism evidence="6 7">
    <name type="scientific">Cellulomonas cellasea</name>
    <dbReference type="NCBI Taxonomy" id="43670"/>
    <lineage>
        <taxon>Bacteria</taxon>
        <taxon>Bacillati</taxon>
        <taxon>Actinomycetota</taxon>
        <taxon>Actinomycetes</taxon>
        <taxon>Micrococcales</taxon>
        <taxon>Cellulomonadaceae</taxon>
        <taxon>Cellulomonas</taxon>
    </lineage>
</organism>
<dbReference type="AlphaFoldDB" id="A0A7W4UD42"/>
<sequence length="304" mass="31861">MTDLPALPASVRPATGHGGLASLRVETPRATAEVYLHGAHVTAWQPRGHAPVLWTSAASRYEAGAPIRGGVPICFPWFGPHPLDPAAPAHGWARTTAWELRGAQEDASGDVTLELGLTDSDATRASAWPHRFAATYRVTVGEVLRLELTVTNREDTDVTLTDALHTYLAVGDVHDVAVEGLEGAAYVDKVAGTGGPADARQGDGPVRFTAETDRVYASEATVRVVDPVLGRTVTVAKDGSRSTVVWNPWVGKARAMPDFGDDEWPGTVCVEAGNVGEAAVRLAPGAAHRLVQSLTVTAGTGDAA</sequence>
<dbReference type="PANTHER" id="PTHR11122">
    <property type="entry name" value="APOSPORY-ASSOCIATED PROTEIN C-RELATED"/>
    <property type="match status" value="1"/>
</dbReference>
<dbReference type="GO" id="GO:0030246">
    <property type="term" value="F:carbohydrate binding"/>
    <property type="evidence" value="ECO:0007669"/>
    <property type="project" value="UniProtKB-UniRule"/>
</dbReference>
<evidence type="ECO:0000313" key="7">
    <source>
        <dbReference type="Proteomes" id="UP000518206"/>
    </source>
</evidence>
<protein>
    <recommendedName>
        <fullName evidence="4">Putative glucose-6-phosphate 1-epimerase</fullName>
        <ecNumber evidence="4">5.1.3.15</ecNumber>
    </recommendedName>
</protein>
<dbReference type="Pfam" id="PF01263">
    <property type="entry name" value="Aldose_epim"/>
    <property type="match status" value="1"/>
</dbReference>
<dbReference type="InterPro" id="IPR008183">
    <property type="entry name" value="Aldose_1/G6P_1-epimerase"/>
</dbReference>
<gene>
    <name evidence="6" type="ORF">FHR80_000882</name>
</gene>
<dbReference type="Proteomes" id="UP000518206">
    <property type="component" value="Unassembled WGS sequence"/>
</dbReference>
<proteinExistence type="inferred from homology"/>
<evidence type="ECO:0000256" key="1">
    <source>
        <dbReference type="ARBA" id="ARBA00001096"/>
    </source>
</evidence>
<keyword evidence="3 4" id="KW-0413">Isomerase</keyword>
<dbReference type="EC" id="5.1.3.15" evidence="4"/>
<feature type="active site" evidence="5">
    <location>
        <position position="271"/>
    </location>
</feature>
<comment type="caution">
    <text evidence="6">The sequence shown here is derived from an EMBL/GenBank/DDBJ whole genome shotgun (WGS) entry which is preliminary data.</text>
</comment>
<evidence type="ECO:0000256" key="2">
    <source>
        <dbReference type="ARBA" id="ARBA00005866"/>
    </source>
</evidence>
<feature type="active site" evidence="5">
    <location>
        <position position="165"/>
    </location>
</feature>
<dbReference type="Gene3D" id="2.70.98.10">
    <property type="match status" value="1"/>
</dbReference>
<dbReference type="PIRSF" id="PIRSF016020">
    <property type="entry name" value="PHexose_mutarotase"/>
    <property type="match status" value="1"/>
</dbReference>
<evidence type="ECO:0000256" key="4">
    <source>
        <dbReference type="PIRNR" id="PIRNR016020"/>
    </source>
</evidence>
<dbReference type="RefSeq" id="WP_183294906.1">
    <property type="nucleotide sequence ID" value="NZ_JACHVX010000001.1"/>
</dbReference>
<dbReference type="GO" id="GO:0005975">
    <property type="term" value="P:carbohydrate metabolic process"/>
    <property type="evidence" value="ECO:0007669"/>
    <property type="project" value="InterPro"/>
</dbReference>
<evidence type="ECO:0000256" key="5">
    <source>
        <dbReference type="PIRSR" id="PIRSR016020-1"/>
    </source>
</evidence>
<dbReference type="InterPro" id="IPR025532">
    <property type="entry name" value="G6P_1-epimerase"/>
</dbReference>
<dbReference type="InterPro" id="IPR014718">
    <property type="entry name" value="GH-type_carb-bd"/>
</dbReference>
<dbReference type="SUPFAM" id="SSF74650">
    <property type="entry name" value="Galactose mutarotase-like"/>
    <property type="match status" value="1"/>
</dbReference>
<dbReference type="EMBL" id="JACHVX010000001">
    <property type="protein sequence ID" value="MBB2921988.1"/>
    <property type="molecule type" value="Genomic_DNA"/>
</dbReference>
<reference evidence="6 7" key="1">
    <citation type="submission" date="2020-08" db="EMBL/GenBank/DDBJ databases">
        <title>The Agave Microbiome: Exploring the role of microbial communities in plant adaptations to desert environments.</title>
        <authorList>
            <person name="Partida-Martinez L.P."/>
        </authorList>
    </citation>
    <scope>NUCLEOTIDE SEQUENCE [LARGE SCALE GENOMIC DNA]</scope>
    <source>
        <strain evidence="6 7">RAS26</strain>
    </source>
</reference>
<comment type="similarity">
    <text evidence="2 4">Belongs to the glucose-6-phosphate 1-epimerase family.</text>
</comment>
<evidence type="ECO:0000313" key="6">
    <source>
        <dbReference type="EMBL" id="MBB2921988.1"/>
    </source>
</evidence>
<name>A0A7W4UD42_9CELL</name>